<dbReference type="InterPro" id="IPR000468">
    <property type="entry name" value="Barstar"/>
</dbReference>
<dbReference type="InterPro" id="IPR035905">
    <property type="entry name" value="Barstar-like_sf"/>
</dbReference>
<accession>A0AA41PWH9</accession>
<evidence type="ECO:0000259" key="3">
    <source>
        <dbReference type="Pfam" id="PF01337"/>
    </source>
</evidence>
<evidence type="ECO:0000313" key="4">
    <source>
        <dbReference type="EMBL" id="MCF2527021.1"/>
    </source>
</evidence>
<gene>
    <name evidence="4" type="ORF">LZ495_07295</name>
</gene>
<name>A0AA41PWH9_9ACTN</name>
<evidence type="ECO:0000313" key="5">
    <source>
        <dbReference type="Proteomes" id="UP001165378"/>
    </source>
</evidence>
<evidence type="ECO:0000256" key="2">
    <source>
        <dbReference type="SAM" id="MobiDB-lite"/>
    </source>
</evidence>
<evidence type="ECO:0000256" key="1">
    <source>
        <dbReference type="ARBA" id="ARBA00006845"/>
    </source>
</evidence>
<protein>
    <submittedName>
        <fullName evidence="4">Barstar family protein</fullName>
    </submittedName>
</protein>
<dbReference type="EMBL" id="JAKFHA010000003">
    <property type="protein sequence ID" value="MCF2527021.1"/>
    <property type="molecule type" value="Genomic_DNA"/>
</dbReference>
<dbReference type="Gene3D" id="3.30.370.10">
    <property type="entry name" value="Barstar-like"/>
    <property type="match status" value="1"/>
</dbReference>
<sequence length="114" mass="12631">LVRRRRGARPRGERPADHHYELDGRNVTDEPGLYLALGEAVNGPGGYFGCNLDALVDCLRGRFGYTAPGTLLWRDAATARAHLSRRLTPHGRTYDLFAETLQILAEGGMRVVLE</sequence>
<comment type="similarity">
    <text evidence="1">Belongs to the barstar family.</text>
</comment>
<reference evidence="4" key="1">
    <citation type="submission" date="2022-01" db="EMBL/GenBank/DDBJ databases">
        <title>Genome-Based Taxonomic Classification of the Phylum Actinobacteria.</title>
        <authorList>
            <person name="Gao Y."/>
        </authorList>
    </citation>
    <scope>NUCLEOTIDE SEQUENCE</scope>
    <source>
        <strain evidence="4">KLBMP 8922</strain>
    </source>
</reference>
<feature type="domain" description="Barstar (barnase inhibitor)" evidence="3">
    <location>
        <begin position="20"/>
        <end position="85"/>
    </location>
</feature>
<dbReference type="SUPFAM" id="SSF52038">
    <property type="entry name" value="Barstar-related"/>
    <property type="match status" value="1"/>
</dbReference>
<feature type="non-terminal residue" evidence="4">
    <location>
        <position position="1"/>
    </location>
</feature>
<dbReference type="Proteomes" id="UP001165378">
    <property type="component" value="Unassembled WGS sequence"/>
</dbReference>
<dbReference type="AlphaFoldDB" id="A0AA41PWH9"/>
<keyword evidence="5" id="KW-1185">Reference proteome</keyword>
<feature type="compositionally biased region" description="Basic and acidic residues" evidence="2">
    <location>
        <begin position="10"/>
        <end position="25"/>
    </location>
</feature>
<dbReference type="Pfam" id="PF01337">
    <property type="entry name" value="Barstar"/>
    <property type="match status" value="1"/>
</dbReference>
<proteinExistence type="inferred from homology"/>
<organism evidence="4 5">
    <name type="scientific">Yinghuangia soli</name>
    <dbReference type="NCBI Taxonomy" id="2908204"/>
    <lineage>
        <taxon>Bacteria</taxon>
        <taxon>Bacillati</taxon>
        <taxon>Actinomycetota</taxon>
        <taxon>Actinomycetes</taxon>
        <taxon>Kitasatosporales</taxon>
        <taxon>Streptomycetaceae</taxon>
        <taxon>Yinghuangia</taxon>
    </lineage>
</organism>
<feature type="region of interest" description="Disordered" evidence="2">
    <location>
        <begin position="1"/>
        <end position="25"/>
    </location>
</feature>
<comment type="caution">
    <text evidence="4">The sequence shown here is derived from an EMBL/GenBank/DDBJ whole genome shotgun (WGS) entry which is preliminary data.</text>
</comment>
<dbReference type="RefSeq" id="WP_235051174.1">
    <property type="nucleotide sequence ID" value="NZ_JAKFHA010000003.1"/>
</dbReference>